<dbReference type="InterPro" id="IPR036909">
    <property type="entry name" value="Cyt_c-like_dom_sf"/>
</dbReference>
<protein>
    <submittedName>
        <fullName evidence="7">Cytochrome c</fullName>
    </submittedName>
</protein>
<comment type="caution">
    <text evidence="7">The sequence shown here is derived from an EMBL/GenBank/DDBJ whole genome shotgun (WGS) entry which is preliminary data.</text>
</comment>
<keyword evidence="2 4" id="KW-0479">Metal-binding</keyword>
<feature type="signal peptide" evidence="5">
    <location>
        <begin position="1"/>
        <end position="23"/>
    </location>
</feature>
<feature type="domain" description="Cytochrome c" evidence="6">
    <location>
        <begin position="22"/>
        <end position="98"/>
    </location>
</feature>
<evidence type="ECO:0000313" key="8">
    <source>
        <dbReference type="Proteomes" id="UP001201701"/>
    </source>
</evidence>
<evidence type="ECO:0000256" key="3">
    <source>
        <dbReference type="ARBA" id="ARBA00023004"/>
    </source>
</evidence>
<dbReference type="PROSITE" id="PS51007">
    <property type="entry name" value="CYTC"/>
    <property type="match status" value="1"/>
</dbReference>
<dbReference type="SUPFAM" id="SSF46626">
    <property type="entry name" value="Cytochrome c"/>
    <property type="match status" value="1"/>
</dbReference>
<keyword evidence="8" id="KW-1185">Reference proteome</keyword>
<proteinExistence type="predicted"/>
<gene>
    <name evidence="7" type="ORF">L4923_12960</name>
</gene>
<dbReference type="Proteomes" id="UP001201701">
    <property type="component" value="Unassembled WGS sequence"/>
</dbReference>
<evidence type="ECO:0000313" key="7">
    <source>
        <dbReference type="EMBL" id="MCG7505926.1"/>
    </source>
</evidence>
<dbReference type="EMBL" id="JAKREW010000010">
    <property type="protein sequence ID" value="MCG7505926.1"/>
    <property type="molecule type" value="Genomic_DNA"/>
</dbReference>
<feature type="chain" id="PRO_5046310541" evidence="5">
    <location>
        <begin position="24"/>
        <end position="147"/>
    </location>
</feature>
<sequence length="147" mass="15675">MRITLAALLVSMVAVVSLGSARASESGQILYRLHCSGCHGLQGNAATVGGIPALAGNVGTFMKSAESRTFLTQAPGIMNSGLNDKDVATLMNWLVPALAKGSLTEPFKPYSVEEIAHSRANRPPDFFVARRKVAENLQKRGYALPNY</sequence>
<keyword evidence="5" id="KW-0732">Signal</keyword>
<evidence type="ECO:0000259" key="6">
    <source>
        <dbReference type="PROSITE" id="PS51007"/>
    </source>
</evidence>
<evidence type="ECO:0000256" key="2">
    <source>
        <dbReference type="ARBA" id="ARBA00022723"/>
    </source>
</evidence>
<evidence type="ECO:0000256" key="5">
    <source>
        <dbReference type="SAM" id="SignalP"/>
    </source>
</evidence>
<accession>A0ABS9QGN7</accession>
<dbReference type="InterPro" id="IPR009056">
    <property type="entry name" value="Cyt_c-like_dom"/>
</dbReference>
<dbReference type="Gene3D" id="1.10.760.10">
    <property type="entry name" value="Cytochrome c-like domain"/>
    <property type="match status" value="1"/>
</dbReference>
<reference evidence="7 8" key="1">
    <citation type="submission" date="2022-02" db="EMBL/GenBank/DDBJ databases">
        <title>Draft genome sequence of Mezorhizobium retamae strain IRAMC:0171 isolated from Retama raetam nodules.</title>
        <authorList>
            <person name="Bengaied R."/>
            <person name="Sbissi I."/>
            <person name="Huber K."/>
            <person name="Ghodbane F."/>
            <person name="Nouioui I."/>
            <person name="Tarhouni M."/>
            <person name="Gtari M."/>
        </authorList>
    </citation>
    <scope>NUCLEOTIDE SEQUENCE [LARGE SCALE GENOMIC DNA]</scope>
    <source>
        <strain evidence="7 8">IRAMC:0171</strain>
    </source>
</reference>
<evidence type="ECO:0000256" key="1">
    <source>
        <dbReference type="ARBA" id="ARBA00022617"/>
    </source>
</evidence>
<dbReference type="RefSeq" id="WP_239365571.1">
    <property type="nucleotide sequence ID" value="NZ_JAKREW010000010.1"/>
</dbReference>
<keyword evidence="3 4" id="KW-0408">Iron</keyword>
<dbReference type="Pfam" id="PF00034">
    <property type="entry name" value="Cytochrom_C"/>
    <property type="match status" value="1"/>
</dbReference>
<name>A0ABS9QGN7_9HYPH</name>
<evidence type="ECO:0000256" key="4">
    <source>
        <dbReference type="PROSITE-ProRule" id="PRU00433"/>
    </source>
</evidence>
<keyword evidence="1 4" id="KW-0349">Heme</keyword>
<organism evidence="7 8">
    <name type="scientific">Mesorhizobium retamae</name>
    <dbReference type="NCBI Taxonomy" id="2912854"/>
    <lineage>
        <taxon>Bacteria</taxon>
        <taxon>Pseudomonadati</taxon>
        <taxon>Pseudomonadota</taxon>
        <taxon>Alphaproteobacteria</taxon>
        <taxon>Hyphomicrobiales</taxon>
        <taxon>Phyllobacteriaceae</taxon>
        <taxon>Mesorhizobium</taxon>
    </lineage>
</organism>